<dbReference type="Pfam" id="PF13378">
    <property type="entry name" value="MR_MLE_C"/>
    <property type="match status" value="1"/>
</dbReference>
<evidence type="ECO:0000256" key="1">
    <source>
        <dbReference type="ARBA" id="ARBA00001946"/>
    </source>
</evidence>
<feature type="domain" description="Mandelate racemase/muconate lactonizing enzyme C-terminal" evidence="4">
    <location>
        <begin position="158"/>
        <end position="261"/>
    </location>
</feature>
<keyword evidence="2" id="KW-0479">Metal-binding</keyword>
<dbReference type="RefSeq" id="WP_247030050.1">
    <property type="nucleotide sequence ID" value="NZ_JALKCH010000009.1"/>
</dbReference>
<dbReference type="Gene3D" id="3.30.390.10">
    <property type="entry name" value="Enolase-like, N-terminal domain"/>
    <property type="match status" value="1"/>
</dbReference>
<dbReference type="InterPro" id="IPR029065">
    <property type="entry name" value="Enolase_C-like"/>
</dbReference>
<dbReference type="PANTHER" id="PTHR13794">
    <property type="entry name" value="ENOLASE SUPERFAMILY, MANDELATE RACEMASE"/>
    <property type="match status" value="1"/>
</dbReference>
<dbReference type="Pfam" id="PF02746">
    <property type="entry name" value="MR_MLE_N"/>
    <property type="match status" value="1"/>
</dbReference>
<keyword evidence="6" id="KW-1185">Reference proteome</keyword>
<dbReference type="InterPro" id="IPR013341">
    <property type="entry name" value="Mandelate_racemase_N_dom"/>
</dbReference>
<keyword evidence="3" id="KW-0460">Magnesium</keyword>
<evidence type="ECO:0000313" key="6">
    <source>
        <dbReference type="Proteomes" id="UP001203284"/>
    </source>
</evidence>
<dbReference type="InterPro" id="IPR046945">
    <property type="entry name" value="RHMD-like"/>
</dbReference>
<dbReference type="SUPFAM" id="SSF51604">
    <property type="entry name" value="Enolase C-terminal domain-like"/>
    <property type="match status" value="1"/>
</dbReference>
<protein>
    <submittedName>
        <fullName evidence="5">L-rhamnonate dehydratase</fullName>
    </submittedName>
</protein>
<comment type="cofactor">
    <cofactor evidence="1">
        <name>Mg(2+)</name>
        <dbReference type="ChEBI" id="CHEBI:18420"/>
    </cofactor>
</comment>
<dbReference type="SMART" id="SM00922">
    <property type="entry name" value="MR_MLE"/>
    <property type="match status" value="1"/>
</dbReference>
<dbReference type="PANTHER" id="PTHR13794:SF58">
    <property type="entry name" value="MITOCHONDRIAL ENOLASE SUPERFAMILY MEMBER 1"/>
    <property type="match status" value="1"/>
</dbReference>
<dbReference type="InterPro" id="IPR013342">
    <property type="entry name" value="Mandelate_racemase_C"/>
</dbReference>
<dbReference type="Gene3D" id="3.20.20.120">
    <property type="entry name" value="Enolase-like C-terminal domain"/>
    <property type="match status" value="1"/>
</dbReference>
<evidence type="ECO:0000256" key="3">
    <source>
        <dbReference type="ARBA" id="ARBA00022842"/>
    </source>
</evidence>
<proteinExistence type="predicted"/>
<dbReference type="InterPro" id="IPR034619">
    <property type="entry name" value="L-lyxonate_dehydratase"/>
</dbReference>
<evidence type="ECO:0000313" key="5">
    <source>
        <dbReference type="EMBL" id="MCK0198151.1"/>
    </source>
</evidence>
<dbReference type="CDD" id="cd03327">
    <property type="entry name" value="MR_like_2"/>
    <property type="match status" value="1"/>
</dbReference>
<organism evidence="5 6">
    <name type="scientific">Ancylobacter crimeensis</name>
    <dbReference type="NCBI Taxonomy" id="2579147"/>
    <lineage>
        <taxon>Bacteria</taxon>
        <taxon>Pseudomonadati</taxon>
        <taxon>Pseudomonadota</taxon>
        <taxon>Alphaproteobacteria</taxon>
        <taxon>Hyphomicrobiales</taxon>
        <taxon>Xanthobacteraceae</taxon>
        <taxon>Ancylobacter</taxon>
    </lineage>
</organism>
<dbReference type="EMBL" id="JALKCH010000009">
    <property type="protein sequence ID" value="MCK0198151.1"/>
    <property type="molecule type" value="Genomic_DNA"/>
</dbReference>
<comment type="caution">
    <text evidence="5">The sequence shown here is derived from an EMBL/GenBank/DDBJ whole genome shotgun (WGS) entry which is preliminary data.</text>
</comment>
<evidence type="ECO:0000259" key="4">
    <source>
        <dbReference type="SMART" id="SM00922"/>
    </source>
</evidence>
<gene>
    <name evidence="5" type="ORF">MWN34_14650</name>
</gene>
<dbReference type="InterPro" id="IPR023444">
    <property type="entry name" value="L-Rhamnon_dehydrat"/>
</dbReference>
<dbReference type="SFLD" id="SFLDF00554">
    <property type="entry name" value="L-lyxonate_dehydratase"/>
    <property type="match status" value="1"/>
</dbReference>
<dbReference type="SFLD" id="SFLDG00179">
    <property type="entry name" value="mandelate_racemase"/>
    <property type="match status" value="1"/>
</dbReference>
<dbReference type="Proteomes" id="UP001203284">
    <property type="component" value="Unassembled WGS sequence"/>
</dbReference>
<accession>A0ABT0DDV9</accession>
<dbReference type="InterPro" id="IPR029017">
    <property type="entry name" value="Enolase-like_N"/>
</dbReference>
<name>A0ABT0DDV9_9HYPH</name>
<sequence length="390" mass="44246">MKIKNVRTRVFEWKGKIVPPARNFCTNAADLLFERGDNMGSFRFHGWLVCEIETEDGTVGIGNAALAPRVTKSAIDEYYAALVIGEDPFDTEYIWQKMYRRTHAWGRKGIGMTAMSAIDIAIWDLMGKEVGKPVFKLLGGRTKDKIRCYASKLYGQPLDALAREAQSYVDQGFQSVKMRFGWGPQDGPEGMKKNLELVRTVRDVIGPDRDLMCECYMGWTFEYAKRMLRLLEPFNIRWLEEPVIADDIEGYKELRKLGVLPISGGEHEFTLAGFQQLVDQRAVDVIQYDTNRVGGLTAARKINALAEAYSIPIIPHAGQMHNYHLTMSTLASPMAEFFPVHDVEVGNELFYYIFKGDPQPENGFLQLDDDLPGLGIELSDEYLKDFNIIE</sequence>
<dbReference type="InterPro" id="IPR036849">
    <property type="entry name" value="Enolase-like_C_sf"/>
</dbReference>
<evidence type="ECO:0000256" key="2">
    <source>
        <dbReference type="ARBA" id="ARBA00022723"/>
    </source>
</evidence>
<reference evidence="5 6" key="1">
    <citation type="submission" date="2022-04" db="EMBL/GenBank/DDBJ databases">
        <authorList>
            <person name="Grouzdev D.S."/>
            <person name="Pantiukh K.S."/>
            <person name="Krutkina M.S."/>
        </authorList>
    </citation>
    <scope>NUCLEOTIDE SEQUENCE [LARGE SCALE GENOMIC DNA]</scope>
    <source>
        <strain evidence="5 6">6x-1</strain>
    </source>
</reference>
<dbReference type="SUPFAM" id="SSF54826">
    <property type="entry name" value="Enolase N-terminal domain-like"/>
    <property type="match status" value="1"/>
</dbReference>
<dbReference type="SFLD" id="SFLDS00001">
    <property type="entry name" value="Enolase"/>
    <property type="match status" value="1"/>
</dbReference>